<dbReference type="GO" id="GO:0005737">
    <property type="term" value="C:cytoplasm"/>
    <property type="evidence" value="ECO:0007669"/>
    <property type="project" value="TreeGrafter"/>
</dbReference>
<evidence type="ECO:0000313" key="3">
    <source>
        <dbReference type="EMBL" id="SEC02650.1"/>
    </source>
</evidence>
<dbReference type="AlphaFoldDB" id="A0A1H4P5C6"/>
<dbReference type="InterPro" id="IPR004218">
    <property type="entry name" value="GSHS_ATP-bd"/>
</dbReference>
<sequence>MKILVLTIQTNDYKFVNNFLIPESLHRQGHEVALGDVDTLSYLQGVIQCKQATFEGGAVGEPHVIMDEMRSCEDFDLVWVLDYSHPDREKEFFQLLWLLERRVPFVNDPSGLFFMNNKIGIAALDLQGNLPESFVSCDEETLRQVCESNGDISWVIKPPNAGCGADVFKLTAGDANFSALLQSATGNAYQKYEMFTREAFGQAEKYAVLQEFLPELKGTEKRVMIADGKVVGGFKKTGKGAEFRGNASTGGDVGALELNADELALSEKIGERLKDFGIRFVGIDMAYPYLVELNLVNPGGINYHRKATGEDIADLLTRTAVDGALAAAAR</sequence>
<accession>A0A1H4P5C6</accession>
<dbReference type="PANTHER" id="PTHR21621:SF4">
    <property type="entry name" value="GLUTATHIONE SYNTHETASE"/>
    <property type="match status" value="1"/>
</dbReference>
<feature type="domain" description="ATP-grasp" evidence="2">
    <location>
        <begin position="120"/>
        <end position="321"/>
    </location>
</feature>
<dbReference type="Gene3D" id="3.40.50.20">
    <property type="match status" value="1"/>
</dbReference>
<evidence type="ECO:0000256" key="1">
    <source>
        <dbReference type="PROSITE-ProRule" id="PRU00409"/>
    </source>
</evidence>
<dbReference type="GO" id="GO:0004363">
    <property type="term" value="F:glutathione synthase activity"/>
    <property type="evidence" value="ECO:0007669"/>
    <property type="project" value="InterPro"/>
</dbReference>
<dbReference type="SUPFAM" id="SSF56059">
    <property type="entry name" value="Glutathione synthetase ATP-binding domain-like"/>
    <property type="match status" value="1"/>
</dbReference>
<evidence type="ECO:0000313" key="4">
    <source>
        <dbReference type="Proteomes" id="UP000182652"/>
    </source>
</evidence>
<keyword evidence="4" id="KW-1185">Reference proteome</keyword>
<organism evidence="3 4">
    <name type="scientific">Arthrobacter woluwensis</name>
    <dbReference type="NCBI Taxonomy" id="156980"/>
    <lineage>
        <taxon>Bacteria</taxon>
        <taxon>Bacillati</taxon>
        <taxon>Actinomycetota</taxon>
        <taxon>Actinomycetes</taxon>
        <taxon>Micrococcales</taxon>
        <taxon>Micrococcaceae</taxon>
        <taxon>Arthrobacter</taxon>
    </lineage>
</organism>
<reference evidence="3 4" key="1">
    <citation type="submission" date="2016-10" db="EMBL/GenBank/DDBJ databases">
        <authorList>
            <person name="de Groot N.N."/>
        </authorList>
    </citation>
    <scope>NUCLEOTIDE SEQUENCE [LARGE SCALE GENOMIC DNA]</scope>
    <source>
        <strain evidence="3 4">DSM 10495</strain>
    </source>
</reference>
<dbReference type="Pfam" id="PF02955">
    <property type="entry name" value="GSH-S_ATP"/>
    <property type="match status" value="1"/>
</dbReference>
<dbReference type="Gene3D" id="3.30.1490.20">
    <property type="entry name" value="ATP-grasp fold, A domain"/>
    <property type="match status" value="1"/>
</dbReference>
<proteinExistence type="predicted"/>
<dbReference type="RefSeq" id="WP_066210418.1">
    <property type="nucleotide sequence ID" value="NZ_FNSN01000003.1"/>
</dbReference>
<gene>
    <name evidence="3" type="ORF">SAMN04489745_1877</name>
</gene>
<keyword evidence="1" id="KW-0067">ATP-binding</keyword>
<dbReference type="PROSITE" id="PS50975">
    <property type="entry name" value="ATP_GRASP"/>
    <property type="match status" value="1"/>
</dbReference>
<protein>
    <submittedName>
        <fullName evidence="3">Glutathione synthase</fullName>
    </submittedName>
</protein>
<dbReference type="GO" id="GO:0046872">
    <property type="term" value="F:metal ion binding"/>
    <property type="evidence" value="ECO:0007669"/>
    <property type="project" value="InterPro"/>
</dbReference>
<evidence type="ECO:0000259" key="2">
    <source>
        <dbReference type="PROSITE" id="PS50975"/>
    </source>
</evidence>
<dbReference type="STRING" id="156980.SAMN04489745_1877"/>
<dbReference type="PANTHER" id="PTHR21621">
    <property type="entry name" value="RIBOSOMAL PROTEIN S6 MODIFICATION PROTEIN"/>
    <property type="match status" value="1"/>
</dbReference>
<dbReference type="Proteomes" id="UP000182652">
    <property type="component" value="Unassembled WGS sequence"/>
</dbReference>
<dbReference type="GO" id="GO:0005524">
    <property type="term" value="F:ATP binding"/>
    <property type="evidence" value="ECO:0007669"/>
    <property type="project" value="UniProtKB-UniRule"/>
</dbReference>
<dbReference type="Gene3D" id="3.30.470.20">
    <property type="entry name" value="ATP-grasp fold, B domain"/>
    <property type="match status" value="1"/>
</dbReference>
<dbReference type="InterPro" id="IPR011761">
    <property type="entry name" value="ATP-grasp"/>
</dbReference>
<dbReference type="InterPro" id="IPR013815">
    <property type="entry name" value="ATP_grasp_subdomain_1"/>
</dbReference>
<name>A0A1H4P5C6_9MICC</name>
<keyword evidence="1" id="KW-0547">Nucleotide-binding</keyword>
<dbReference type="EMBL" id="FNSN01000003">
    <property type="protein sequence ID" value="SEC02650.1"/>
    <property type="molecule type" value="Genomic_DNA"/>
</dbReference>